<dbReference type="OrthoDB" id="3172906at2759"/>
<gene>
    <name evidence="2" type="ORF">BT96DRAFT_1012950</name>
</gene>
<sequence length="103" mass="11055">MPGKTVRFDTPSPSYSVASLPSTDGSLSPPPIPNAMLPAIDCQLNPVLLRSSPSTIAWDMSYPVETARLNPAWNPNCWTAPATTPLVTSLVVTFGVWRMTIIA</sequence>
<reference evidence="2" key="1">
    <citation type="journal article" date="2019" name="Environ. Microbiol.">
        <title>Fungal ecological strategies reflected in gene transcription - a case study of two litter decomposers.</title>
        <authorList>
            <person name="Barbi F."/>
            <person name="Kohler A."/>
            <person name="Barry K."/>
            <person name="Baskaran P."/>
            <person name="Daum C."/>
            <person name="Fauchery L."/>
            <person name="Ihrmark K."/>
            <person name="Kuo A."/>
            <person name="LaButti K."/>
            <person name="Lipzen A."/>
            <person name="Morin E."/>
            <person name="Grigoriev I.V."/>
            <person name="Henrissat B."/>
            <person name="Lindahl B."/>
            <person name="Martin F."/>
        </authorList>
    </citation>
    <scope>NUCLEOTIDE SEQUENCE</scope>
    <source>
        <strain evidence="2">JB14</strain>
    </source>
</reference>
<protein>
    <submittedName>
        <fullName evidence="2">Uncharacterized protein</fullName>
    </submittedName>
</protein>
<organism evidence="2 3">
    <name type="scientific">Gymnopus androsaceus JB14</name>
    <dbReference type="NCBI Taxonomy" id="1447944"/>
    <lineage>
        <taxon>Eukaryota</taxon>
        <taxon>Fungi</taxon>
        <taxon>Dikarya</taxon>
        <taxon>Basidiomycota</taxon>
        <taxon>Agaricomycotina</taxon>
        <taxon>Agaricomycetes</taxon>
        <taxon>Agaricomycetidae</taxon>
        <taxon>Agaricales</taxon>
        <taxon>Marasmiineae</taxon>
        <taxon>Omphalotaceae</taxon>
        <taxon>Gymnopus</taxon>
    </lineage>
</organism>
<evidence type="ECO:0000256" key="1">
    <source>
        <dbReference type="SAM" id="MobiDB-lite"/>
    </source>
</evidence>
<feature type="compositionally biased region" description="Polar residues" evidence="1">
    <location>
        <begin position="11"/>
        <end position="26"/>
    </location>
</feature>
<dbReference type="AlphaFoldDB" id="A0A6A4IB94"/>
<proteinExistence type="predicted"/>
<keyword evidence="3" id="KW-1185">Reference proteome</keyword>
<accession>A0A6A4IB94</accession>
<evidence type="ECO:0000313" key="2">
    <source>
        <dbReference type="EMBL" id="KAE9409392.1"/>
    </source>
</evidence>
<dbReference type="Proteomes" id="UP000799118">
    <property type="component" value="Unassembled WGS sequence"/>
</dbReference>
<feature type="region of interest" description="Disordered" evidence="1">
    <location>
        <begin position="1"/>
        <end position="28"/>
    </location>
</feature>
<dbReference type="EMBL" id="ML769388">
    <property type="protein sequence ID" value="KAE9409392.1"/>
    <property type="molecule type" value="Genomic_DNA"/>
</dbReference>
<name>A0A6A4IB94_9AGAR</name>
<evidence type="ECO:0000313" key="3">
    <source>
        <dbReference type="Proteomes" id="UP000799118"/>
    </source>
</evidence>